<name>A0A8J2JW15_9HEXA</name>
<dbReference type="AlphaFoldDB" id="A0A8J2JW15"/>
<proteinExistence type="predicted"/>
<protein>
    <submittedName>
        <fullName evidence="1">Uncharacterized protein</fullName>
    </submittedName>
</protein>
<dbReference type="EMBL" id="CAJVCH010094957">
    <property type="protein sequence ID" value="CAG7723045.1"/>
    <property type="molecule type" value="Genomic_DNA"/>
</dbReference>
<sequence>APKTQYCQIAEAREGIFGNKFPPIKSNGK</sequence>
<evidence type="ECO:0000313" key="2">
    <source>
        <dbReference type="Proteomes" id="UP000708208"/>
    </source>
</evidence>
<feature type="non-terminal residue" evidence="1">
    <location>
        <position position="1"/>
    </location>
</feature>
<dbReference type="Proteomes" id="UP000708208">
    <property type="component" value="Unassembled WGS sequence"/>
</dbReference>
<keyword evidence="2" id="KW-1185">Reference proteome</keyword>
<evidence type="ECO:0000313" key="1">
    <source>
        <dbReference type="EMBL" id="CAG7723045.1"/>
    </source>
</evidence>
<comment type="caution">
    <text evidence="1">The sequence shown here is derived from an EMBL/GenBank/DDBJ whole genome shotgun (WGS) entry which is preliminary data.</text>
</comment>
<accession>A0A8J2JW15</accession>
<organism evidence="1 2">
    <name type="scientific">Allacma fusca</name>
    <dbReference type="NCBI Taxonomy" id="39272"/>
    <lineage>
        <taxon>Eukaryota</taxon>
        <taxon>Metazoa</taxon>
        <taxon>Ecdysozoa</taxon>
        <taxon>Arthropoda</taxon>
        <taxon>Hexapoda</taxon>
        <taxon>Collembola</taxon>
        <taxon>Symphypleona</taxon>
        <taxon>Sminthuridae</taxon>
        <taxon>Allacma</taxon>
    </lineage>
</organism>
<gene>
    <name evidence="1" type="ORF">AFUS01_LOCUS12152</name>
</gene>
<reference evidence="1" key="1">
    <citation type="submission" date="2021-06" db="EMBL/GenBank/DDBJ databases">
        <authorList>
            <person name="Hodson N. C."/>
            <person name="Mongue J. A."/>
            <person name="Jaron S. K."/>
        </authorList>
    </citation>
    <scope>NUCLEOTIDE SEQUENCE</scope>
</reference>